<organism evidence="2 3">
    <name type="scientific">Bradyrhizobium algeriense</name>
    <dbReference type="NCBI Taxonomy" id="634784"/>
    <lineage>
        <taxon>Bacteria</taxon>
        <taxon>Pseudomonadati</taxon>
        <taxon>Pseudomonadota</taxon>
        <taxon>Alphaproteobacteria</taxon>
        <taxon>Hyphomicrobiales</taxon>
        <taxon>Nitrobacteraceae</taxon>
        <taxon>Bradyrhizobium</taxon>
    </lineage>
</organism>
<evidence type="ECO:0000313" key="3">
    <source>
        <dbReference type="Proteomes" id="UP001364224"/>
    </source>
</evidence>
<dbReference type="InterPro" id="IPR029058">
    <property type="entry name" value="AB_hydrolase_fold"/>
</dbReference>
<dbReference type="PROSITE" id="PS51257">
    <property type="entry name" value="PROKAR_LIPOPROTEIN"/>
    <property type="match status" value="1"/>
</dbReference>
<dbReference type="SUPFAM" id="SSF53474">
    <property type="entry name" value="alpha/beta-Hydrolases"/>
    <property type="match status" value="2"/>
</dbReference>
<name>A0ABU8B7Y6_9BRAD</name>
<feature type="domain" description="AB hydrolase-1" evidence="1">
    <location>
        <begin position="100"/>
        <end position="272"/>
    </location>
</feature>
<reference evidence="2 3" key="1">
    <citation type="submission" date="2024-02" db="EMBL/GenBank/DDBJ databases">
        <title>Adaptive strategies in a cosmopolitan and abundant soil bacterium.</title>
        <authorList>
            <person name="Carini P."/>
        </authorList>
    </citation>
    <scope>NUCLEOTIDE SEQUENCE [LARGE SCALE GENOMIC DNA]</scope>
    <source>
        <strain evidence="2 3">AZCC 1608</strain>
    </source>
</reference>
<evidence type="ECO:0000313" key="2">
    <source>
        <dbReference type="EMBL" id="MEH2554585.1"/>
    </source>
</evidence>
<sequence length="312" mass="33357">MSSPTRVAAVAIWAALSAFVFSFGCNLALAGPVARSTNAAATTAPVALPAATQPQARVYLFRGALGPIFSRGMDHLTKRLEQAGIQADVYEFTICRLIADQAIRDYRDNAAPVVLIGHSMGGLCALTFAGILKSENIPVSLVVTIDPAQASPKVPLNVERFINIFLSDSVLGGGDVVAEQGYQGHYASFDLKQHEEVTHINIDKMDSVHEQLVTAIAQLATTPLPTGGEAVPLRYVVPPDAPIELWDSGTQQFARSGDTLQRLAALNHVPLWSLTQVNQYSESAPLSVGQRVFVPRRLAPPVATSAATRPKR</sequence>
<dbReference type="Pfam" id="PF12697">
    <property type="entry name" value="Abhydrolase_6"/>
    <property type="match status" value="1"/>
</dbReference>
<dbReference type="CDD" id="cd00118">
    <property type="entry name" value="LysM"/>
    <property type="match status" value="1"/>
</dbReference>
<accession>A0ABU8B7Y6</accession>
<gene>
    <name evidence="2" type="ORF">V1286_002114</name>
</gene>
<dbReference type="InterPro" id="IPR000073">
    <property type="entry name" value="AB_hydrolase_1"/>
</dbReference>
<evidence type="ECO:0000259" key="1">
    <source>
        <dbReference type="Pfam" id="PF12697"/>
    </source>
</evidence>
<dbReference type="EMBL" id="JAZHRV010000001">
    <property type="protein sequence ID" value="MEH2554585.1"/>
    <property type="molecule type" value="Genomic_DNA"/>
</dbReference>
<dbReference type="Proteomes" id="UP001364224">
    <property type="component" value="Unassembled WGS sequence"/>
</dbReference>
<dbReference type="RefSeq" id="WP_334479375.1">
    <property type="nucleotide sequence ID" value="NZ_JAZHRV010000001.1"/>
</dbReference>
<proteinExistence type="predicted"/>
<dbReference type="Gene3D" id="3.40.50.1820">
    <property type="entry name" value="alpha/beta hydrolase"/>
    <property type="match status" value="1"/>
</dbReference>
<comment type="caution">
    <text evidence="2">The sequence shown here is derived from an EMBL/GenBank/DDBJ whole genome shotgun (WGS) entry which is preliminary data.</text>
</comment>
<dbReference type="InterPro" id="IPR018392">
    <property type="entry name" value="LysM"/>
</dbReference>
<protein>
    <submittedName>
        <fullName evidence="2">Pimeloyl-ACP methyl ester carboxylesterase</fullName>
    </submittedName>
</protein>
<keyword evidence="3" id="KW-1185">Reference proteome</keyword>